<dbReference type="InterPro" id="IPR023827">
    <property type="entry name" value="Peptidase_S8_Asp-AS"/>
</dbReference>
<evidence type="ECO:0000256" key="8">
    <source>
        <dbReference type="SAM" id="SignalP"/>
    </source>
</evidence>
<dbReference type="InterPro" id="IPR036852">
    <property type="entry name" value="Peptidase_S8/S53_dom_sf"/>
</dbReference>
<dbReference type="GO" id="GO:0004252">
    <property type="term" value="F:serine-type endopeptidase activity"/>
    <property type="evidence" value="ECO:0007669"/>
    <property type="project" value="UniProtKB-UniRule"/>
</dbReference>
<keyword evidence="3 8" id="KW-0732">Signal</keyword>
<evidence type="ECO:0000259" key="9">
    <source>
        <dbReference type="Pfam" id="PF00082"/>
    </source>
</evidence>
<keyword evidence="2 6" id="KW-0645">Protease</keyword>
<dbReference type="InterPro" id="IPR050131">
    <property type="entry name" value="Peptidase_S8_subtilisin-like"/>
</dbReference>
<feature type="signal peptide" evidence="8">
    <location>
        <begin position="1"/>
        <end position="19"/>
    </location>
</feature>
<dbReference type="InterPro" id="IPR000209">
    <property type="entry name" value="Peptidase_S8/S53_dom"/>
</dbReference>
<evidence type="ECO:0000256" key="1">
    <source>
        <dbReference type="ARBA" id="ARBA00011073"/>
    </source>
</evidence>
<dbReference type="PANTHER" id="PTHR43806">
    <property type="entry name" value="PEPTIDASE S8"/>
    <property type="match status" value="1"/>
</dbReference>
<dbReference type="PROSITE" id="PS00137">
    <property type="entry name" value="SUBTILASE_HIS"/>
    <property type="match status" value="1"/>
</dbReference>
<dbReference type="GeneID" id="54484087"/>
<comment type="similarity">
    <text evidence="1 6 7">Belongs to the peptidase S8 family.</text>
</comment>
<evidence type="ECO:0000256" key="5">
    <source>
        <dbReference type="ARBA" id="ARBA00022825"/>
    </source>
</evidence>
<evidence type="ECO:0000313" key="12">
    <source>
        <dbReference type="Proteomes" id="UP000799437"/>
    </source>
</evidence>
<feature type="active site" description="Charge relay system" evidence="6">
    <location>
        <position position="355"/>
    </location>
</feature>
<accession>A0A6A6WKW5</accession>
<sequence>MPNLARLLVLLGAVLPAIAAPVVSSARRDASPTKYIVTLKPNANVDLETHLSWVDGIERRSLNARQTTGIENRYSINSFQAYAGEFDDATLAEIRKNPDVAAIEKDSIMHLYEGNAPKAKRELTTQSGATWGLGTISHRKNGTTEYAYDTSAGAGTYAYVVDTGVVLSHEEFEGRATFGFTAFPGEETDTLGHGTHVSGTIGGKTYGVSKKTNIISVKIFQGAEGNTTTVLSGFEWAVNDIVSKNRTAVSVINMSLGGESSEAWKKAIQAATDQGVLSVVAAGNGDPETGLPQPVEDFSPANAPSAITVGAVDTTWATAEFTNYGPLVDVMAPGVDVTSAWIGSNNATRTISGTSMACPHVVGLALYLMAHEGLTTPKAVTERIVSLGTSGGVTNKETLKGSPNLISFNGNTA</sequence>
<feature type="domain" description="Peptidase S8/S53" evidence="9">
    <location>
        <begin position="157"/>
        <end position="385"/>
    </location>
</feature>
<dbReference type="GO" id="GO:0006508">
    <property type="term" value="P:proteolysis"/>
    <property type="evidence" value="ECO:0007669"/>
    <property type="project" value="UniProtKB-KW"/>
</dbReference>
<dbReference type="Gene3D" id="3.40.50.200">
    <property type="entry name" value="Peptidase S8/S53 domain"/>
    <property type="match status" value="1"/>
</dbReference>
<keyword evidence="5 6" id="KW-0720">Serine protease</keyword>
<organism evidence="11 12">
    <name type="scientific">Pseudovirgaria hyperparasitica</name>
    <dbReference type="NCBI Taxonomy" id="470096"/>
    <lineage>
        <taxon>Eukaryota</taxon>
        <taxon>Fungi</taxon>
        <taxon>Dikarya</taxon>
        <taxon>Ascomycota</taxon>
        <taxon>Pezizomycotina</taxon>
        <taxon>Dothideomycetes</taxon>
        <taxon>Dothideomycetes incertae sedis</taxon>
        <taxon>Acrospermales</taxon>
        <taxon>Acrospermaceae</taxon>
        <taxon>Pseudovirgaria</taxon>
    </lineage>
</organism>
<dbReference type="InterPro" id="IPR034193">
    <property type="entry name" value="PCSK9_ProteinaseK-like"/>
</dbReference>
<keyword evidence="12" id="KW-1185">Reference proteome</keyword>
<dbReference type="EMBL" id="ML996565">
    <property type="protein sequence ID" value="KAF2762816.1"/>
    <property type="molecule type" value="Genomic_DNA"/>
</dbReference>
<dbReference type="RefSeq" id="XP_033605267.1">
    <property type="nucleotide sequence ID" value="XM_033743033.1"/>
</dbReference>
<evidence type="ECO:0000256" key="7">
    <source>
        <dbReference type="RuleBase" id="RU003355"/>
    </source>
</evidence>
<dbReference type="PRINTS" id="PR00723">
    <property type="entry name" value="SUBTILISIN"/>
</dbReference>
<dbReference type="PROSITE" id="PS00138">
    <property type="entry name" value="SUBTILASE_SER"/>
    <property type="match status" value="1"/>
</dbReference>
<evidence type="ECO:0000259" key="10">
    <source>
        <dbReference type="Pfam" id="PF05922"/>
    </source>
</evidence>
<evidence type="ECO:0000256" key="2">
    <source>
        <dbReference type="ARBA" id="ARBA00022670"/>
    </source>
</evidence>
<dbReference type="InterPro" id="IPR010259">
    <property type="entry name" value="S8pro/Inhibitor_I9"/>
</dbReference>
<dbReference type="CDD" id="cd04077">
    <property type="entry name" value="Peptidases_S8_PCSK9_ProteinaseK_like"/>
    <property type="match status" value="1"/>
</dbReference>
<evidence type="ECO:0000256" key="6">
    <source>
        <dbReference type="PROSITE-ProRule" id="PRU01240"/>
    </source>
</evidence>
<dbReference type="Pfam" id="PF05922">
    <property type="entry name" value="Inhibitor_I9"/>
    <property type="match status" value="1"/>
</dbReference>
<dbReference type="SUPFAM" id="SSF52743">
    <property type="entry name" value="Subtilisin-like"/>
    <property type="match status" value="1"/>
</dbReference>
<dbReference type="PANTHER" id="PTHR43806:SF58">
    <property type="entry name" value="ALKALINE PROTEASE 1-RELATED"/>
    <property type="match status" value="1"/>
</dbReference>
<dbReference type="Gene3D" id="3.30.70.80">
    <property type="entry name" value="Peptidase S8 propeptide/proteinase inhibitor I9"/>
    <property type="match status" value="1"/>
</dbReference>
<dbReference type="InterPro" id="IPR015500">
    <property type="entry name" value="Peptidase_S8_subtilisin-rel"/>
</dbReference>
<dbReference type="GO" id="GO:0005576">
    <property type="term" value="C:extracellular region"/>
    <property type="evidence" value="ECO:0007669"/>
    <property type="project" value="UniProtKB-ARBA"/>
</dbReference>
<dbReference type="AlphaFoldDB" id="A0A6A6WKW5"/>
<protein>
    <submittedName>
        <fullName evidence="11">Serine endopeptidase</fullName>
    </submittedName>
</protein>
<dbReference type="SUPFAM" id="SSF54897">
    <property type="entry name" value="Protease propeptides/inhibitors"/>
    <property type="match status" value="1"/>
</dbReference>
<dbReference type="FunFam" id="3.40.50.200:FF:000007">
    <property type="entry name" value="Subtilisin-like serine protease"/>
    <property type="match status" value="1"/>
</dbReference>
<feature type="domain" description="Inhibitor I9" evidence="10">
    <location>
        <begin position="34"/>
        <end position="111"/>
    </location>
</feature>
<evidence type="ECO:0000313" key="11">
    <source>
        <dbReference type="EMBL" id="KAF2762816.1"/>
    </source>
</evidence>
<name>A0A6A6WKW5_9PEZI</name>
<dbReference type="InterPro" id="IPR022398">
    <property type="entry name" value="Peptidase_S8_His-AS"/>
</dbReference>
<dbReference type="Pfam" id="PF00082">
    <property type="entry name" value="Peptidase_S8"/>
    <property type="match status" value="1"/>
</dbReference>
<reference evidence="11" key="1">
    <citation type="journal article" date="2020" name="Stud. Mycol.">
        <title>101 Dothideomycetes genomes: a test case for predicting lifestyles and emergence of pathogens.</title>
        <authorList>
            <person name="Haridas S."/>
            <person name="Albert R."/>
            <person name="Binder M."/>
            <person name="Bloem J."/>
            <person name="Labutti K."/>
            <person name="Salamov A."/>
            <person name="Andreopoulos B."/>
            <person name="Baker S."/>
            <person name="Barry K."/>
            <person name="Bills G."/>
            <person name="Bluhm B."/>
            <person name="Cannon C."/>
            <person name="Castanera R."/>
            <person name="Culley D."/>
            <person name="Daum C."/>
            <person name="Ezra D."/>
            <person name="Gonzalez J."/>
            <person name="Henrissat B."/>
            <person name="Kuo A."/>
            <person name="Liang C."/>
            <person name="Lipzen A."/>
            <person name="Lutzoni F."/>
            <person name="Magnuson J."/>
            <person name="Mondo S."/>
            <person name="Nolan M."/>
            <person name="Ohm R."/>
            <person name="Pangilinan J."/>
            <person name="Park H.-J."/>
            <person name="Ramirez L."/>
            <person name="Alfaro M."/>
            <person name="Sun H."/>
            <person name="Tritt A."/>
            <person name="Yoshinaga Y."/>
            <person name="Zwiers L.-H."/>
            <person name="Turgeon B."/>
            <person name="Goodwin S."/>
            <person name="Spatafora J."/>
            <person name="Crous P."/>
            <person name="Grigoriev I."/>
        </authorList>
    </citation>
    <scope>NUCLEOTIDE SEQUENCE</scope>
    <source>
        <strain evidence="11">CBS 121739</strain>
    </source>
</reference>
<dbReference type="InterPro" id="IPR037045">
    <property type="entry name" value="S8pro/Inhibitor_I9_sf"/>
</dbReference>
<dbReference type="Proteomes" id="UP000799437">
    <property type="component" value="Unassembled WGS sequence"/>
</dbReference>
<dbReference type="PROSITE" id="PS51892">
    <property type="entry name" value="SUBTILASE"/>
    <property type="match status" value="1"/>
</dbReference>
<evidence type="ECO:0000256" key="3">
    <source>
        <dbReference type="ARBA" id="ARBA00022729"/>
    </source>
</evidence>
<keyword evidence="4 6" id="KW-0378">Hydrolase</keyword>
<dbReference type="PROSITE" id="PS00136">
    <property type="entry name" value="SUBTILASE_ASP"/>
    <property type="match status" value="1"/>
</dbReference>
<feature type="active site" description="Charge relay system" evidence="6">
    <location>
        <position position="193"/>
    </location>
</feature>
<evidence type="ECO:0000256" key="4">
    <source>
        <dbReference type="ARBA" id="ARBA00022801"/>
    </source>
</evidence>
<proteinExistence type="inferred from homology"/>
<feature type="chain" id="PRO_5025591292" evidence="8">
    <location>
        <begin position="20"/>
        <end position="413"/>
    </location>
</feature>
<dbReference type="InterPro" id="IPR023828">
    <property type="entry name" value="Peptidase_S8_Ser-AS"/>
</dbReference>
<gene>
    <name evidence="11" type="ORF">EJ05DRAFT_471774</name>
</gene>
<feature type="active site" description="Charge relay system" evidence="6">
    <location>
        <position position="162"/>
    </location>
</feature>
<dbReference type="OrthoDB" id="206201at2759"/>